<comment type="similarity">
    <text evidence="1">Belongs to the shugoshin family.</text>
</comment>
<evidence type="ECO:0000256" key="3">
    <source>
        <dbReference type="SAM" id="Coils"/>
    </source>
</evidence>
<accession>G7E5W3</accession>
<dbReference type="HOGENOM" id="CLU_502561_0_0_1"/>
<dbReference type="Pfam" id="PF07557">
    <property type="entry name" value="Shugoshin_C"/>
    <property type="match status" value="1"/>
</dbReference>
<keyword evidence="3" id="KW-0175">Coiled coil</keyword>
<gene>
    <name evidence="6" type="primary">Mo04906</name>
    <name evidence="6" type="ORF">E5Q_04906</name>
</gene>
<dbReference type="GO" id="GO:0000775">
    <property type="term" value="C:chromosome, centromeric region"/>
    <property type="evidence" value="ECO:0007669"/>
    <property type="project" value="InterPro"/>
</dbReference>
<dbReference type="AlphaFoldDB" id="G7E5W3"/>
<feature type="domain" description="Shugoshin C-terminal" evidence="5">
    <location>
        <begin position="463"/>
        <end position="485"/>
    </location>
</feature>
<evidence type="ECO:0000256" key="4">
    <source>
        <dbReference type="SAM" id="MobiDB-lite"/>
    </source>
</evidence>
<feature type="region of interest" description="Disordered" evidence="4">
    <location>
        <begin position="447"/>
        <end position="542"/>
    </location>
</feature>
<organism evidence="6 7">
    <name type="scientific">Mixia osmundae (strain CBS 9802 / IAM 14324 / JCM 22182 / KY 12970)</name>
    <dbReference type="NCBI Taxonomy" id="764103"/>
    <lineage>
        <taxon>Eukaryota</taxon>
        <taxon>Fungi</taxon>
        <taxon>Dikarya</taxon>
        <taxon>Basidiomycota</taxon>
        <taxon>Pucciniomycotina</taxon>
        <taxon>Mixiomycetes</taxon>
        <taxon>Mixiales</taxon>
        <taxon>Mixiaceae</taxon>
        <taxon>Mixia</taxon>
    </lineage>
</organism>
<feature type="compositionally biased region" description="Basic and acidic residues" evidence="4">
    <location>
        <begin position="532"/>
        <end position="542"/>
    </location>
</feature>
<reference evidence="6 7" key="2">
    <citation type="journal article" date="2012" name="Open Biol.">
        <title>Characteristics of nucleosomes and linker DNA regions on the genome of the basidiomycete Mixia osmundae revealed by mono- and dinucleosome mapping.</title>
        <authorList>
            <person name="Nishida H."/>
            <person name="Kondo S."/>
            <person name="Matsumoto T."/>
            <person name="Suzuki Y."/>
            <person name="Yoshikawa H."/>
            <person name="Taylor T.D."/>
            <person name="Sugiyama J."/>
        </authorList>
    </citation>
    <scope>NUCLEOTIDE SEQUENCE [LARGE SCALE GENOMIC DNA]</scope>
    <source>
        <strain evidence="7">CBS 9802 / IAM 14324 / JCM 22182 / KY 12970</strain>
    </source>
</reference>
<dbReference type="GO" id="GO:0045132">
    <property type="term" value="P:meiotic chromosome segregation"/>
    <property type="evidence" value="ECO:0007669"/>
    <property type="project" value="InterPro"/>
</dbReference>
<feature type="coiled-coil region" evidence="3">
    <location>
        <begin position="42"/>
        <end position="69"/>
    </location>
</feature>
<feature type="compositionally biased region" description="Polar residues" evidence="4">
    <location>
        <begin position="260"/>
        <end position="272"/>
    </location>
</feature>
<sequence>MDARRRSGAVLTIQQGLTIANDTLDSFRRKHVSQNREIIHKNSELLRTNTDLSRQLAQVQAQLMSLKADNLKLGGKAFQLEMQLLLQKDELARSQTKISELTQAGNGSVIRVPQTALIQQLRMQFEAVLTQMSEAQHTLQQVSLPVASPSASQPSDAGERQARRAYLSARSSAAQSLVLPREGRTVTLTQPASDLLASAGLAQSADKAIRSDMPPYPYKAALAAQPELARLQEDPNESLLANSQRSRRASPAPSALPETSIASTSNLDQSDPTLPPLDLSRVSTKRKVTKTRRVSGLLGSVSTPPPEPESPLPSSETNLPDPTEHKKARRMPRASNIPIDLIIPNSLDSPARLSPHRSQVEISIASPLAQEVRPGTKRPVSPIKQSVHKFSPVKPATTPLPLRDVTTQRINQTKDTPAPLLANVKAVKKALAYVEIDEDVIAASQDVEQAADEEPEEADEAEAREGRRSRKQVSYALPSLRAKMRQPEGYVPSIKHAKKPRRTSQLHADPMRRASMASSQDFEDGQSPPHSSARDLGLEYAT</sequence>
<dbReference type="EMBL" id="BABT02000150">
    <property type="protein sequence ID" value="GAA98223.1"/>
    <property type="molecule type" value="Genomic_DNA"/>
</dbReference>
<evidence type="ECO:0000313" key="6">
    <source>
        <dbReference type="EMBL" id="GAA98223.1"/>
    </source>
</evidence>
<feature type="compositionally biased region" description="Acidic residues" evidence="4">
    <location>
        <begin position="449"/>
        <end position="460"/>
    </location>
</feature>
<dbReference type="Proteomes" id="UP000009131">
    <property type="component" value="Unassembled WGS sequence"/>
</dbReference>
<feature type="compositionally biased region" description="Polar residues" evidence="4">
    <location>
        <begin position="144"/>
        <end position="155"/>
    </location>
</feature>
<proteinExistence type="inferred from homology"/>
<name>G7E5W3_MIXOS</name>
<comment type="caution">
    <text evidence="6">The sequence shown here is derived from an EMBL/GenBank/DDBJ whole genome shotgun (WGS) entry which is preliminary data.</text>
</comment>
<evidence type="ECO:0000259" key="5">
    <source>
        <dbReference type="Pfam" id="PF07557"/>
    </source>
</evidence>
<dbReference type="eggNOG" id="ENOG502R24H">
    <property type="taxonomic scope" value="Eukaryota"/>
</dbReference>
<feature type="compositionally biased region" description="Basic residues" evidence="4">
    <location>
        <begin position="495"/>
        <end position="504"/>
    </location>
</feature>
<evidence type="ECO:0000256" key="2">
    <source>
        <dbReference type="ARBA" id="ARBA00022829"/>
    </source>
</evidence>
<keyword evidence="2" id="KW-0159">Chromosome partition</keyword>
<protein>
    <recommendedName>
        <fullName evidence="5">Shugoshin C-terminal domain-containing protein</fullName>
    </recommendedName>
</protein>
<dbReference type="InParanoid" id="G7E5W3"/>
<dbReference type="GO" id="GO:0005634">
    <property type="term" value="C:nucleus"/>
    <property type="evidence" value="ECO:0007669"/>
    <property type="project" value="InterPro"/>
</dbReference>
<dbReference type="OrthoDB" id="5394106at2759"/>
<feature type="compositionally biased region" description="Basic residues" evidence="4">
    <location>
        <begin position="283"/>
        <end position="293"/>
    </location>
</feature>
<keyword evidence="7" id="KW-1185">Reference proteome</keyword>
<dbReference type="InterPro" id="IPR011515">
    <property type="entry name" value="Shugoshin_C"/>
</dbReference>
<evidence type="ECO:0000313" key="7">
    <source>
        <dbReference type="Proteomes" id="UP000009131"/>
    </source>
</evidence>
<reference evidence="6 7" key="1">
    <citation type="journal article" date="2011" name="J. Gen. Appl. Microbiol.">
        <title>Draft genome sequencing of the enigmatic basidiomycete Mixia osmundae.</title>
        <authorList>
            <person name="Nishida H."/>
            <person name="Nagatsuka Y."/>
            <person name="Sugiyama J."/>
        </authorList>
    </citation>
    <scope>NUCLEOTIDE SEQUENCE [LARGE SCALE GENOMIC DNA]</scope>
    <source>
        <strain evidence="7">CBS 9802 / IAM 14324 / JCM 22182 / KY 12970</strain>
    </source>
</reference>
<feature type="region of interest" description="Disordered" evidence="4">
    <location>
        <begin position="238"/>
        <end position="335"/>
    </location>
</feature>
<evidence type="ECO:0000256" key="1">
    <source>
        <dbReference type="ARBA" id="ARBA00010845"/>
    </source>
</evidence>
<feature type="region of interest" description="Disordered" evidence="4">
    <location>
        <begin position="144"/>
        <end position="163"/>
    </location>
</feature>